<dbReference type="Proteomes" id="UP000198211">
    <property type="component" value="Unassembled WGS sequence"/>
</dbReference>
<comment type="caution">
    <text evidence="2">The sequence shown here is derived from an EMBL/GenBank/DDBJ whole genome shotgun (WGS) entry which is preliminary data.</text>
</comment>
<gene>
    <name evidence="2" type="ORF">PHMEG_0005689</name>
</gene>
<name>A0A225WSL8_9STRA</name>
<organism evidence="2 3">
    <name type="scientific">Phytophthora megakarya</name>
    <dbReference type="NCBI Taxonomy" id="4795"/>
    <lineage>
        <taxon>Eukaryota</taxon>
        <taxon>Sar</taxon>
        <taxon>Stramenopiles</taxon>
        <taxon>Oomycota</taxon>
        <taxon>Peronosporomycetes</taxon>
        <taxon>Peronosporales</taxon>
        <taxon>Peronosporaceae</taxon>
        <taxon>Phytophthora</taxon>
    </lineage>
</organism>
<reference evidence="3" key="1">
    <citation type="submission" date="2017-03" db="EMBL/GenBank/DDBJ databases">
        <title>Phytopthora megakarya and P. palmivora, two closely related causual agents of cacao black pod achieved similar genome size and gene model numbers by different mechanisms.</title>
        <authorList>
            <person name="Ali S."/>
            <person name="Shao J."/>
            <person name="Larry D.J."/>
            <person name="Kronmiller B."/>
            <person name="Shen D."/>
            <person name="Strem M.D."/>
            <person name="Melnick R.L."/>
            <person name="Guiltinan M.J."/>
            <person name="Tyler B.M."/>
            <person name="Meinhardt L.W."/>
            <person name="Bailey B.A."/>
        </authorList>
    </citation>
    <scope>NUCLEOTIDE SEQUENCE [LARGE SCALE GENOMIC DNA]</scope>
    <source>
        <strain evidence="3">zdho120</strain>
    </source>
</reference>
<keyword evidence="3" id="KW-1185">Reference proteome</keyword>
<keyword evidence="1" id="KW-0812">Transmembrane</keyword>
<evidence type="ECO:0000313" key="2">
    <source>
        <dbReference type="EMBL" id="OWZ19970.1"/>
    </source>
</evidence>
<protein>
    <submittedName>
        <fullName evidence="2">Uncharacterized protein</fullName>
    </submittedName>
</protein>
<feature type="transmembrane region" description="Helical" evidence="1">
    <location>
        <begin position="21"/>
        <end position="40"/>
    </location>
</feature>
<sequence>MKNQYRVCFMLQLEHSPDRYRVIKLTIMMVFAVDFGYAPIHHFLSSHDPYDISA</sequence>
<evidence type="ECO:0000313" key="3">
    <source>
        <dbReference type="Proteomes" id="UP000198211"/>
    </source>
</evidence>
<keyword evidence="1" id="KW-0472">Membrane</keyword>
<dbReference type="AlphaFoldDB" id="A0A225WSL8"/>
<evidence type="ECO:0000256" key="1">
    <source>
        <dbReference type="SAM" id="Phobius"/>
    </source>
</evidence>
<proteinExistence type="predicted"/>
<keyword evidence="1" id="KW-1133">Transmembrane helix</keyword>
<accession>A0A225WSL8</accession>
<dbReference type="EMBL" id="NBNE01000377">
    <property type="protein sequence ID" value="OWZ19970.1"/>
    <property type="molecule type" value="Genomic_DNA"/>
</dbReference>